<reference evidence="1" key="1">
    <citation type="journal article" date="2019" name="Science">
        <title>Mutation of a bHLH transcription factor allowed almond domestication.</title>
        <authorList>
            <person name="Sanchez-Perez R."/>
            <person name="Pavan S."/>
            <person name="Mazzeo R."/>
            <person name="Moldovan C."/>
            <person name="Aiese Cigliano R."/>
            <person name="Del Cueto J."/>
            <person name="Ricciardi F."/>
            <person name="Lotti C."/>
            <person name="Ricciardi L."/>
            <person name="Dicenta F."/>
            <person name="Lopez-Marques R.L."/>
            <person name="Lindberg Moller B."/>
        </authorList>
    </citation>
    <scope>NUCLEOTIDE SEQUENCE</scope>
</reference>
<dbReference type="EMBL" id="AP019302">
    <property type="protein sequence ID" value="BBH05364.1"/>
    <property type="molecule type" value="Genomic_DNA"/>
</dbReference>
<gene>
    <name evidence="1" type="ORF">Prudu_016730</name>
</gene>
<dbReference type="AlphaFoldDB" id="A0A4Y1RM63"/>
<evidence type="ECO:0000313" key="1">
    <source>
        <dbReference type="EMBL" id="BBH05364.1"/>
    </source>
</evidence>
<accession>A0A4Y1RM63</accession>
<protein>
    <submittedName>
        <fullName evidence="1">Uncharacterized protein</fullName>
    </submittedName>
</protein>
<name>A0A4Y1RM63_PRUDU</name>
<sequence length="74" mass="8612">MKHSENYAQLRSYKEKLFHSLSVGDHAWSTDVLELSGRWEGDVNDVPLLTFDEITKWFDIQSDMAIVRQAMNIP</sequence>
<organism evidence="1">
    <name type="scientific">Prunus dulcis</name>
    <name type="common">Almond</name>
    <name type="synonym">Amygdalus dulcis</name>
    <dbReference type="NCBI Taxonomy" id="3755"/>
    <lineage>
        <taxon>Eukaryota</taxon>
        <taxon>Viridiplantae</taxon>
        <taxon>Streptophyta</taxon>
        <taxon>Embryophyta</taxon>
        <taxon>Tracheophyta</taxon>
        <taxon>Spermatophyta</taxon>
        <taxon>Magnoliopsida</taxon>
        <taxon>eudicotyledons</taxon>
        <taxon>Gunneridae</taxon>
        <taxon>Pentapetalae</taxon>
        <taxon>rosids</taxon>
        <taxon>fabids</taxon>
        <taxon>Rosales</taxon>
        <taxon>Rosaceae</taxon>
        <taxon>Amygdaloideae</taxon>
        <taxon>Amygdaleae</taxon>
        <taxon>Prunus</taxon>
    </lineage>
</organism>
<proteinExistence type="predicted"/>